<dbReference type="InterPro" id="IPR050595">
    <property type="entry name" value="Bact_response_regulator"/>
</dbReference>
<keyword evidence="5" id="KW-1185">Reference proteome</keyword>
<dbReference type="PANTHER" id="PTHR44591">
    <property type="entry name" value="STRESS RESPONSE REGULATOR PROTEIN 1"/>
    <property type="match status" value="1"/>
</dbReference>
<dbReference type="RefSeq" id="WP_011189319.1">
    <property type="nucleotide sequence ID" value="NC_006138.1"/>
</dbReference>
<dbReference type="STRING" id="177439.DP2078"/>
<dbReference type="GO" id="GO:0000160">
    <property type="term" value="P:phosphorelay signal transduction system"/>
    <property type="evidence" value="ECO:0007669"/>
    <property type="project" value="InterPro"/>
</dbReference>
<dbReference type="HOGENOM" id="CLU_2069317_0_0_7"/>
<dbReference type="Pfam" id="PF00072">
    <property type="entry name" value="Response_reg"/>
    <property type="match status" value="1"/>
</dbReference>
<accession>Q6ALG8</accession>
<dbReference type="SMART" id="SM00448">
    <property type="entry name" value="REC"/>
    <property type="match status" value="1"/>
</dbReference>
<dbReference type="KEGG" id="dps:DP2078"/>
<name>Q6ALG8_DESPS</name>
<dbReference type="PANTHER" id="PTHR44591:SF3">
    <property type="entry name" value="RESPONSE REGULATORY DOMAIN-CONTAINING PROTEIN"/>
    <property type="match status" value="1"/>
</dbReference>
<dbReference type="eggNOG" id="COG0784">
    <property type="taxonomic scope" value="Bacteria"/>
</dbReference>
<dbReference type="CDD" id="cd00156">
    <property type="entry name" value="REC"/>
    <property type="match status" value="1"/>
</dbReference>
<organism evidence="4 5">
    <name type="scientific">Desulfotalea psychrophila (strain LSv54 / DSM 12343)</name>
    <dbReference type="NCBI Taxonomy" id="177439"/>
    <lineage>
        <taxon>Bacteria</taxon>
        <taxon>Pseudomonadati</taxon>
        <taxon>Thermodesulfobacteriota</taxon>
        <taxon>Desulfobulbia</taxon>
        <taxon>Desulfobulbales</taxon>
        <taxon>Desulfocapsaceae</taxon>
        <taxon>Desulfotalea</taxon>
    </lineage>
</organism>
<reference evidence="5" key="1">
    <citation type="journal article" date="2004" name="Environ. Microbiol.">
        <title>The genome of Desulfotalea psychrophila, a sulfate-reducing bacterium from permanently cold Arctic sediments.</title>
        <authorList>
            <person name="Rabus R."/>
            <person name="Ruepp A."/>
            <person name="Frickey T."/>
            <person name="Rattei T."/>
            <person name="Fartmann B."/>
            <person name="Stark M."/>
            <person name="Bauer M."/>
            <person name="Zibat A."/>
            <person name="Lombardot T."/>
            <person name="Becker I."/>
            <person name="Amann J."/>
            <person name="Gellner K."/>
            <person name="Teeling H."/>
            <person name="Leuschner W.D."/>
            <person name="Gloeckner F.-O."/>
            <person name="Lupas A.N."/>
            <person name="Amann R."/>
            <person name="Klenk H.-P."/>
        </authorList>
    </citation>
    <scope>NUCLEOTIDE SEQUENCE [LARGE SCALE GENOMIC DNA]</scope>
    <source>
        <strain evidence="5">DSM 12343 / LSv54</strain>
    </source>
</reference>
<evidence type="ECO:0000256" key="1">
    <source>
        <dbReference type="ARBA" id="ARBA00022553"/>
    </source>
</evidence>
<evidence type="ECO:0000259" key="3">
    <source>
        <dbReference type="PROSITE" id="PS50110"/>
    </source>
</evidence>
<proteinExistence type="predicted"/>
<dbReference type="PROSITE" id="PS50110">
    <property type="entry name" value="RESPONSE_REGULATORY"/>
    <property type="match status" value="1"/>
</dbReference>
<keyword evidence="1 2" id="KW-0597">Phosphoprotein</keyword>
<dbReference type="Gene3D" id="3.40.50.2300">
    <property type="match status" value="1"/>
</dbReference>
<feature type="domain" description="Response regulatory" evidence="3">
    <location>
        <begin position="24"/>
        <end position="118"/>
    </location>
</feature>
<dbReference type="InterPro" id="IPR011006">
    <property type="entry name" value="CheY-like_superfamily"/>
</dbReference>
<feature type="modified residue" description="4-aspartylphosphate" evidence="2">
    <location>
        <position position="75"/>
    </location>
</feature>
<dbReference type="EMBL" id="CR522870">
    <property type="protein sequence ID" value="CAG36807.1"/>
    <property type="molecule type" value="Genomic_DNA"/>
</dbReference>
<gene>
    <name evidence="4" type="ordered locus">DP2078</name>
</gene>
<evidence type="ECO:0000313" key="5">
    <source>
        <dbReference type="Proteomes" id="UP000000602"/>
    </source>
</evidence>
<protein>
    <submittedName>
        <fullName evidence="4">Related to two-component system response regulator (Ntr family)</fullName>
    </submittedName>
</protein>
<dbReference type="AlphaFoldDB" id="Q6ALG8"/>
<evidence type="ECO:0000313" key="4">
    <source>
        <dbReference type="EMBL" id="CAG36807.1"/>
    </source>
</evidence>
<dbReference type="InterPro" id="IPR001789">
    <property type="entry name" value="Sig_transdc_resp-reg_receiver"/>
</dbReference>
<evidence type="ECO:0000256" key="2">
    <source>
        <dbReference type="PROSITE-ProRule" id="PRU00169"/>
    </source>
</evidence>
<sequence length="118" mass="13057">MLAILQRARGGSLPITQDCASGLYNSLVDDETILCELFKRSLEAFGYEVTSFSDSLNAFKHFQQNYESYDIVVVDMTMPNLTGLDLIKEILRICPDSKSILCTGYNSTVTETKALSSA</sequence>
<dbReference type="Proteomes" id="UP000000602">
    <property type="component" value="Chromosome"/>
</dbReference>
<dbReference type="SUPFAM" id="SSF52172">
    <property type="entry name" value="CheY-like"/>
    <property type="match status" value="1"/>
</dbReference>